<accession>A0A498JLH6</accession>
<gene>
    <name evidence="1" type="ORF">DVH24_009082</name>
</gene>
<reference evidence="1 2" key="1">
    <citation type="submission" date="2018-10" db="EMBL/GenBank/DDBJ databases">
        <title>A high-quality apple genome assembly.</title>
        <authorList>
            <person name="Hu J."/>
        </authorList>
    </citation>
    <scope>NUCLEOTIDE SEQUENCE [LARGE SCALE GENOMIC DNA]</scope>
    <source>
        <strain evidence="2">cv. HFTH1</strain>
        <tissue evidence="1">Young leaf</tissue>
    </source>
</reference>
<comment type="caution">
    <text evidence="1">The sequence shown here is derived from an EMBL/GenBank/DDBJ whole genome shotgun (WGS) entry which is preliminary data.</text>
</comment>
<organism evidence="1 2">
    <name type="scientific">Malus domestica</name>
    <name type="common">Apple</name>
    <name type="synonym">Pyrus malus</name>
    <dbReference type="NCBI Taxonomy" id="3750"/>
    <lineage>
        <taxon>Eukaryota</taxon>
        <taxon>Viridiplantae</taxon>
        <taxon>Streptophyta</taxon>
        <taxon>Embryophyta</taxon>
        <taxon>Tracheophyta</taxon>
        <taxon>Spermatophyta</taxon>
        <taxon>Magnoliopsida</taxon>
        <taxon>eudicotyledons</taxon>
        <taxon>Gunneridae</taxon>
        <taxon>Pentapetalae</taxon>
        <taxon>rosids</taxon>
        <taxon>fabids</taxon>
        <taxon>Rosales</taxon>
        <taxon>Rosaceae</taxon>
        <taxon>Amygdaloideae</taxon>
        <taxon>Maleae</taxon>
        <taxon>Malus</taxon>
    </lineage>
</organism>
<name>A0A498JLH6_MALDO</name>
<dbReference type="Proteomes" id="UP000290289">
    <property type="component" value="Chromosome 6"/>
</dbReference>
<evidence type="ECO:0000313" key="1">
    <source>
        <dbReference type="EMBL" id="RXH96578.1"/>
    </source>
</evidence>
<dbReference type="EMBL" id="RDQH01000332">
    <property type="protein sequence ID" value="RXH96578.1"/>
    <property type="molecule type" value="Genomic_DNA"/>
</dbReference>
<proteinExistence type="predicted"/>
<dbReference type="AlphaFoldDB" id="A0A498JLH6"/>
<evidence type="ECO:0000313" key="2">
    <source>
        <dbReference type="Proteomes" id="UP000290289"/>
    </source>
</evidence>
<keyword evidence="2" id="KW-1185">Reference proteome</keyword>
<sequence>MDYDRSVSICDSMASDLAGEIIAALSVEMVSGLIKLYSEELGTAAKKLYESALLNWTLLGKQHTPTLMLVEENLGISTTRLVSKMNWFGEEHGYFSLPDIIDHI</sequence>
<protein>
    <submittedName>
        <fullName evidence="1">Uncharacterized protein</fullName>
    </submittedName>
</protein>